<keyword evidence="4" id="KW-1185">Reference proteome</keyword>
<evidence type="ECO:0000313" key="4">
    <source>
        <dbReference type="Proteomes" id="UP001305702"/>
    </source>
</evidence>
<accession>A0AA96RHW3</accession>
<sequence length="307" mass="31811">MFVTYFILFVIVAGCILIPLNLRLLKERKTGADASEPEEAGEEAVTRPNQDGAAERGASRPASAEAGRPGPSEETRGSGEPSAAVREPEAGSYPETAEGSEAGAAAGRWPETGPMAEGAHDREAADGRWPHEADADAVRPHPPGGEEAGRRAAALHEPGESARGGVGASETAATAASLELPAEGLPPRKSRLARSRGRRAQAPLAEPRRQAEAPAAAEAATPAPTAAPEPMPELPAAPSSAAPAASQEPPVPPADPAPSDRDYRSALRQELAAAKRRAEESSSAKADDVSDDDYRSILRSMSRPDKK</sequence>
<feature type="compositionally biased region" description="Low complexity" evidence="1">
    <location>
        <begin position="236"/>
        <end position="248"/>
    </location>
</feature>
<organism evidence="3 4">
    <name type="scientific">Paenibacillus aurantius</name>
    <dbReference type="NCBI Taxonomy" id="2918900"/>
    <lineage>
        <taxon>Bacteria</taxon>
        <taxon>Bacillati</taxon>
        <taxon>Bacillota</taxon>
        <taxon>Bacilli</taxon>
        <taxon>Bacillales</taxon>
        <taxon>Paenibacillaceae</taxon>
        <taxon>Paenibacillus</taxon>
    </lineage>
</organism>
<dbReference type="AlphaFoldDB" id="A0AA96RHW3"/>
<evidence type="ECO:0000256" key="2">
    <source>
        <dbReference type="SAM" id="Phobius"/>
    </source>
</evidence>
<keyword evidence="2" id="KW-0812">Transmembrane</keyword>
<feature type="compositionally biased region" description="Low complexity" evidence="1">
    <location>
        <begin position="168"/>
        <end position="180"/>
    </location>
</feature>
<protein>
    <submittedName>
        <fullName evidence="3">Uncharacterized protein</fullName>
    </submittedName>
</protein>
<feature type="compositionally biased region" description="Basic and acidic residues" evidence="1">
    <location>
        <begin position="118"/>
        <end position="139"/>
    </location>
</feature>
<feature type="transmembrane region" description="Helical" evidence="2">
    <location>
        <begin position="6"/>
        <end position="25"/>
    </location>
</feature>
<dbReference type="EMBL" id="CP130318">
    <property type="protein sequence ID" value="WNQ13828.1"/>
    <property type="molecule type" value="Genomic_DNA"/>
</dbReference>
<proteinExistence type="predicted"/>
<keyword evidence="2" id="KW-1133">Transmembrane helix</keyword>
<feature type="compositionally biased region" description="Low complexity" evidence="1">
    <location>
        <begin position="212"/>
        <end position="224"/>
    </location>
</feature>
<feature type="compositionally biased region" description="Basic residues" evidence="1">
    <location>
        <begin position="188"/>
        <end position="199"/>
    </location>
</feature>
<feature type="region of interest" description="Disordered" evidence="1">
    <location>
        <begin position="30"/>
        <end position="307"/>
    </location>
</feature>
<feature type="compositionally biased region" description="Pro residues" evidence="1">
    <location>
        <begin position="225"/>
        <end position="235"/>
    </location>
</feature>
<evidence type="ECO:0000256" key="1">
    <source>
        <dbReference type="SAM" id="MobiDB-lite"/>
    </source>
</evidence>
<name>A0AA96RHW3_9BACL</name>
<feature type="compositionally biased region" description="Basic and acidic residues" evidence="1">
    <location>
        <begin position="258"/>
        <end position="267"/>
    </location>
</feature>
<dbReference type="KEGG" id="paun:MJA45_12680"/>
<reference evidence="3 4" key="1">
    <citation type="submission" date="2022-02" db="EMBL/GenBank/DDBJ databases">
        <title>Paenibacillus sp. MBLB1776 Whole Genome Shotgun Sequencing.</title>
        <authorList>
            <person name="Hwang C.Y."/>
            <person name="Cho E.-S."/>
            <person name="Seo M.-J."/>
        </authorList>
    </citation>
    <scope>NUCLEOTIDE SEQUENCE [LARGE SCALE GENOMIC DNA]</scope>
    <source>
        <strain evidence="3 4">MBLB1776</strain>
    </source>
</reference>
<feature type="compositionally biased region" description="Basic and acidic residues" evidence="1">
    <location>
        <begin position="276"/>
        <end position="307"/>
    </location>
</feature>
<keyword evidence="2" id="KW-0472">Membrane</keyword>
<feature type="compositionally biased region" description="Low complexity" evidence="1">
    <location>
        <begin position="95"/>
        <end position="107"/>
    </location>
</feature>
<dbReference type="RefSeq" id="WP_315607609.1">
    <property type="nucleotide sequence ID" value="NZ_CP130318.1"/>
</dbReference>
<dbReference type="Proteomes" id="UP001305702">
    <property type="component" value="Chromosome"/>
</dbReference>
<evidence type="ECO:0000313" key="3">
    <source>
        <dbReference type="EMBL" id="WNQ13828.1"/>
    </source>
</evidence>
<gene>
    <name evidence="3" type="ORF">MJA45_12680</name>
</gene>